<proteinExistence type="predicted"/>
<evidence type="ECO:0000259" key="1">
    <source>
        <dbReference type="PROSITE" id="PS50097"/>
    </source>
</evidence>
<dbReference type="InterPro" id="IPR000210">
    <property type="entry name" value="BTB/POZ_dom"/>
</dbReference>
<dbReference type="Gene3D" id="3.30.710.10">
    <property type="entry name" value="Potassium Channel Kv1.1, Chain A"/>
    <property type="match status" value="1"/>
</dbReference>
<reference evidence="2 3" key="1">
    <citation type="submission" date="2015-10" db="EMBL/GenBank/DDBJ databases">
        <title>Full genome of DAOMC 229536 Phialocephala scopiformis, a fungal endophyte of spruce producing the potent anti-insectan compound rugulosin.</title>
        <authorList>
            <consortium name="DOE Joint Genome Institute"/>
            <person name="Walker A.K."/>
            <person name="Frasz S.L."/>
            <person name="Seifert K.A."/>
            <person name="Miller J.D."/>
            <person name="Mondo S.J."/>
            <person name="Labutti K."/>
            <person name="Lipzen A."/>
            <person name="Dockter R."/>
            <person name="Kennedy M."/>
            <person name="Grigoriev I.V."/>
            <person name="Spatafora J.W."/>
        </authorList>
    </citation>
    <scope>NUCLEOTIDE SEQUENCE [LARGE SCALE GENOMIC DNA]</scope>
    <source>
        <strain evidence="2 3">CBS 120377</strain>
    </source>
</reference>
<keyword evidence="3" id="KW-1185">Reference proteome</keyword>
<dbReference type="Pfam" id="PF00651">
    <property type="entry name" value="BTB"/>
    <property type="match status" value="1"/>
</dbReference>
<dbReference type="SUPFAM" id="SSF54695">
    <property type="entry name" value="POZ domain"/>
    <property type="match status" value="1"/>
</dbReference>
<organism evidence="2 3">
    <name type="scientific">Mollisia scopiformis</name>
    <name type="common">Conifer needle endophyte fungus</name>
    <name type="synonym">Phialocephala scopiformis</name>
    <dbReference type="NCBI Taxonomy" id="149040"/>
    <lineage>
        <taxon>Eukaryota</taxon>
        <taxon>Fungi</taxon>
        <taxon>Dikarya</taxon>
        <taxon>Ascomycota</taxon>
        <taxon>Pezizomycotina</taxon>
        <taxon>Leotiomycetes</taxon>
        <taxon>Helotiales</taxon>
        <taxon>Mollisiaceae</taxon>
        <taxon>Mollisia</taxon>
    </lineage>
</organism>
<feature type="domain" description="BTB" evidence="1">
    <location>
        <begin position="6"/>
        <end position="75"/>
    </location>
</feature>
<gene>
    <name evidence="2" type="ORF">LY89DRAFT_601881</name>
</gene>
<dbReference type="InterPro" id="IPR011333">
    <property type="entry name" value="SKP1/BTB/POZ_sf"/>
</dbReference>
<dbReference type="Proteomes" id="UP000070700">
    <property type="component" value="Unassembled WGS sequence"/>
</dbReference>
<sequence>MGVQMVDINVGKGKAETHFRVHKAILCAKLPYFDKMLNSGFKEGTENRVNLPEDDPDSFDLLMVWVYNDTLPPLEWNKSISGFTKTSNWHAFNLYALADKLCLEILMDQIASSYISATLALDALPGPNYLGTIFQTLPGHTAFRKYAASCLHYILHGLPKSPELMSTWPVEKLNLIMVANPNLTMEYLQLVQQHPLDTPVPDPRLPPYCKFHRHAADAPCPVAARQSI</sequence>
<name>A0A132B450_MOLSC</name>
<dbReference type="SMART" id="SM00225">
    <property type="entry name" value="BTB"/>
    <property type="match status" value="1"/>
</dbReference>
<accession>A0A132B450</accession>
<dbReference type="OrthoDB" id="1022638at2759"/>
<dbReference type="AlphaFoldDB" id="A0A132B450"/>
<dbReference type="RefSeq" id="XP_018061550.1">
    <property type="nucleotide sequence ID" value="XM_018210219.1"/>
</dbReference>
<dbReference type="InParanoid" id="A0A132B450"/>
<dbReference type="GeneID" id="28819945"/>
<dbReference type="PROSITE" id="PS50097">
    <property type="entry name" value="BTB"/>
    <property type="match status" value="1"/>
</dbReference>
<dbReference type="KEGG" id="psco:LY89DRAFT_601881"/>
<dbReference type="PANTHER" id="PTHR47843">
    <property type="entry name" value="BTB DOMAIN-CONTAINING PROTEIN-RELATED"/>
    <property type="match status" value="1"/>
</dbReference>
<protein>
    <recommendedName>
        <fullName evidence="1">BTB domain-containing protein</fullName>
    </recommendedName>
</protein>
<evidence type="ECO:0000313" key="3">
    <source>
        <dbReference type="Proteomes" id="UP000070700"/>
    </source>
</evidence>
<dbReference type="CDD" id="cd18186">
    <property type="entry name" value="BTB_POZ_ZBTB_KLHL-like"/>
    <property type="match status" value="1"/>
</dbReference>
<evidence type="ECO:0000313" key="2">
    <source>
        <dbReference type="EMBL" id="KUJ07195.1"/>
    </source>
</evidence>
<dbReference type="EMBL" id="KQ947441">
    <property type="protein sequence ID" value="KUJ07195.1"/>
    <property type="molecule type" value="Genomic_DNA"/>
</dbReference>
<dbReference type="PANTHER" id="PTHR47843:SF2">
    <property type="entry name" value="BTB DOMAIN-CONTAINING PROTEIN"/>
    <property type="match status" value="1"/>
</dbReference>